<dbReference type="Gene3D" id="3.40.50.720">
    <property type="entry name" value="NAD(P)-binding Rossmann-like Domain"/>
    <property type="match status" value="1"/>
</dbReference>
<dbReference type="Pfam" id="PF13561">
    <property type="entry name" value="adh_short_C2"/>
    <property type="match status" value="1"/>
</dbReference>
<dbReference type="SUPFAM" id="SSF51735">
    <property type="entry name" value="NAD(P)-binding Rossmann-fold domains"/>
    <property type="match status" value="1"/>
</dbReference>
<evidence type="ECO:0000256" key="1">
    <source>
        <dbReference type="ARBA" id="ARBA00006484"/>
    </source>
</evidence>
<evidence type="ECO:0000259" key="3">
    <source>
        <dbReference type="SMART" id="SM00822"/>
    </source>
</evidence>
<name>A0A953T258_9BURK</name>
<dbReference type="InterPro" id="IPR036291">
    <property type="entry name" value="NAD(P)-bd_dom_sf"/>
</dbReference>
<organism evidence="4 5">
    <name type="scientific">Zwartia hollandica</name>
    <dbReference type="NCBI Taxonomy" id="324606"/>
    <lineage>
        <taxon>Bacteria</taxon>
        <taxon>Pseudomonadati</taxon>
        <taxon>Pseudomonadota</taxon>
        <taxon>Betaproteobacteria</taxon>
        <taxon>Burkholderiales</taxon>
        <taxon>Alcaligenaceae</taxon>
        <taxon>Zwartia</taxon>
    </lineage>
</organism>
<reference evidence="4" key="1">
    <citation type="submission" date="2021-07" db="EMBL/GenBank/DDBJ databases">
        <title>New genus and species of the family Alcaligenaceae.</title>
        <authorList>
            <person name="Hahn M.W."/>
        </authorList>
    </citation>
    <scope>NUCLEOTIDE SEQUENCE</scope>
    <source>
        <strain evidence="4">LF4-65</strain>
    </source>
</reference>
<keyword evidence="2" id="KW-0560">Oxidoreductase</keyword>
<dbReference type="PRINTS" id="PR00081">
    <property type="entry name" value="GDHRDH"/>
</dbReference>
<evidence type="ECO:0000313" key="4">
    <source>
        <dbReference type="EMBL" id="MBZ1351078.1"/>
    </source>
</evidence>
<dbReference type="PRINTS" id="PR00080">
    <property type="entry name" value="SDRFAMILY"/>
</dbReference>
<dbReference type="PANTHER" id="PTHR43639">
    <property type="entry name" value="OXIDOREDUCTASE, SHORT-CHAIN DEHYDROGENASE/REDUCTASE FAMILY (AFU_ORTHOLOGUE AFUA_5G02870)"/>
    <property type="match status" value="1"/>
</dbReference>
<evidence type="ECO:0000313" key="5">
    <source>
        <dbReference type="Proteomes" id="UP000739565"/>
    </source>
</evidence>
<dbReference type="InterPro" id="IPR057326">
    <property type="entry name" value="KR_dom"/>
</dbReference>
<dbReference type="CDD" id="cd05233">
    <property type="entry name" value="SDR_c"/>
    <property type="match status" value="1"/>
</dbReference>
<evidence type="ECO:0000256" key="2">
    <source>
        <dbReference type="ARBA" id="ARBA00023002"/>
    </source>
</evidence>
<dbReference type="PROSITE" id="PS00061">
    <property type="entry name" value="ADH_SHORT"/>
    <property type="match status" value="1"/>
</dbReference>
<gene>
    <name evidence="4" type="ORF">KZZ10_10515</name>
</gene>
<comment type="caution">
    <text evidence="4">The sequence shown here is derived from an EMBL/GenBank/DDBJ whole genome shotgun (WGS) entry which is preliminary data.</text>
</comment>
<dbReference type="GO" id="GO:0016491">
    <property type="term" value="F:oxidoreductase activity"/>
    <property type="evidence" value="ECO:0007669"/>
    <property type="project" value="UniProtKB-KW"/>
</dbReference>
<dbReference type="FunFam" id="3.40.50.720:FF:000084">
    <property type="entry name" value="Short-chain dehydrogenase reductase"/>
    <property type="match status" value="1"/>
</dbReference>
<dbReference type="InterPro" id="IPR002347">
    <property type="entry name" value="SDR_fam"/>
</dbReference>
<sequence>MSTDKPRKDVIIVTGGGRGIGAEVVEQLAKRDVPVCFSYVSRDSEANALVARLQAEGYQCAAIKADVGHPADIEKMFKFAQDKFGVLGGLVNNAGYVGQVGRKISNVDLETLHKTFDVNVIGPILCAQHALKQLSTAHGGKGGKIINVSSIAARTGSPNDWVDYAASKAALNTFTLGLAREVAKEGVQVIGVAPGGVATELHAQAGGPGRIEKFSTVTPIGRAAHPSEIADVVVWALLDAPCYITGTTIDVAGGL</sequence>
<dbReference type="EMBL" id="JAHXRI010000007">
    <property type="protein sequence ID" value="MBZ1351078.1"/>
    <property type="molecule type" value="Genomic_DNA"/>
</dbReference>
<dbReference type="InterPro" id="IPR020904">
    <property type="entry name" value="Sc_DH/Rdtase_CS"/>
</dbReference>
<keyword evidence="5" id="KW-1185">Reference proteome</keyword>
<dbReference type="RefSeq" id="WP_259661479.1">
    <property type="nucleotide sequence ID" value="NZ_JAHXRI010000007.1"/>
</dbReference>
<protein>
    <submittedName>
        <fullName evidence="4">SDR family oxidoreductase</fullName>
    </submittedName>
</protein>
<feature type="domain" description="Ketoreductase" evidence="3">
    <location>
        <begin position="9"/>
        <end position="196"/>
    </location>
</feature>
<dbReference type="AlphaFoldDB" id="A0A953T258"/>
<dbReference type="SMART" id="SM00822">
    <property type="entry name" value="PKS_KR"/>
    <property type="match status" value="1"/>
</dbReference>
<accession>A0A953T258</accession>
<dbReference type="Proteomes" id="UP000739565">
    <property type="component" value="Unassembled WGS sequence"/>
</dbReference>
<dbReference type="PANTHER" id="PTHR43639:SF1">
    <property type="entry name" value="SHORT-CHAIN DEHYDROGENASE_REDUCTASE FAMILY PROTEIN"/>
    <property type="match status" value="1"/>
</dbReference>
<comment type="similarity">
    <text evidence="1">Belongs to the short-chain dehydrogenases/reductases (SDR) family.</text>
</comment>
<proteinExistence type="inferred from homology"/>